<dbReference type="SUPFAM" id="SSF46785">
    <property type="entry name" value="Winged helix' DNA-binding domain"/>
    <property type="match status" value="1"/>
</dbReference>
<sequence length="300" mass="33521">MSQNNFGEIRVFVEVARRGGFRAAAEHLHQAPASVSEAIQRFEDRLGVRLFERSTRSVALTPIGEQLYTRSLPAVTDLEGALSALDEEKDQVSGRLRLSAPYSAGPFFLDDLLASFAAAYPNVQVEIIYDDKKVDLLTSGIDAAIRSQTMMASDTHAVPVGPELNMTIVAARSYLEDRGTPTHPRDVLEHDAICYAFGRGDRLAPWGFKGPDGSFVMQPKPRLVANDMRSLLHYASRGLGLAYIYREIAVPHVANKELVEVLRDHLAPMPRYSINYQSKRHMTRRLRAFIDLAKTQNRLQ</sequence>
<dbReference type="GO" id="GO:0003677">
    <property type="term" value="F:DNA binding"/>
    <property type="evidence" value="ECO:0007669"/>
    <property type="project" value="UniProtKB-KW"/>
</dbReference>
<organism evidence="6 7">
    <name type="scientific">Epibacterium ulvae</name>
    <dbReference type="NCBI Taxonomy" id="1156985"/>
    <lineage>
        <taxon>Bacteria</taxon>
        <taxon>Pseudomonadati</taxon>
        <taxon>Pseudomonadota</taxon>
        <taxon>Alphaproteobacteria</taxon>
        <taxon>Rhodobacterales</taxon>
        <taxon>Roseobacteraceae</taxon>
        <taxon>Epibacterium</taxon>
    </lineage>
</organism>
<dbReference type="OrthoDB" id="9813056at2"/>
<dbReference type="Pfam" id="PF00126">
    <property type="entry name" value="HTH_1"/>
    <property type="match status" value="1"/>
</dbReference>
<dbReference type="STRING" id="1156985.SAMN04488118_10679"/>
<gene>
    <name evidence="6" type="ORF">SAMN04488118_10679</name>
</gene>
<keyword evidence="2" id="KW-0805">Transcription regulation</keyword>
<dbReference type="PROSITE" id="PS50931">
    <property type="entry name" value="HTH_LYSR"/>
    <property type="match status" value="1"/>
</dbReference>
<comment type="similarity">
    <text evidence="1">Belongs to the LysR transcriptional regulatory family.</text>
</comment>
<evidence type="ECO:0000313" key="6">
    <source>
        <dbReference type="EMBL" id="SCZ65691.1"/>
    </source>
</evidence>
<dbReference type="SUPFAM" id="SSF53850">
    <property type="entry name" value="Periplasmic binding protein-like II"/>
    <property type="match status" value="1"/>
</dbReference>
<dbReference type="Gene3D" id="1.10.10.10">
    <property type="entry name" value="Winged helix-like DNA-binding domain superfamily/Winged helix DNA-binding domain"/>
    <property type="match status" value="1"/>
</dbReference>
<dbReference type="Gene3D" id="3.40.190.290">
    <property type="match status" value="1"/>
</dbReference>
<dbReference type="InterPro" id="IPR058163">
    <property type="entry name" value="LysR-type_TF_proteobact-type"/>
</dbReference>
<dbReference type="RefSeq" id="WP_090218914.1">
    <property type="nucleotide sequence ID" value="NZ_FMWG01000006.1"/>
</dbReference>
<evidence type="ECO:0000256" key="2">
    <source>
        <dbReference type="ARBA" id="ARBA00023015"/>
    </source>
</evidence>
<dbReference type="Pfam" id="PF03466">
    <property type="entry name" value="LysR_substrate"/>
    <property type="match status" value="1"/>
</dbReference>
<evidence type="ECO:0000313" key="7">
    <source>
        <dbReference type="Proteomes" id="UP000198767"/>
    </source>
</evidence>
<feature type="domain" description="HTH lysR-type" evidence="5">
    <location>
        <begin position="4"/>
        <end position="61"/>
    </location>
</feature>
<proteinExistence type="inferred from homology"/>
<dbReference type="PANTHER" id="PTHR30537:SF5">
    <property type="entry name" value="HTH-TYPE TRANSCRIPTIONAL ACTIVATOR TTDR-RELATED"/>
    <property type="match status" value="1"/>
</dbReference>
<name>A0A1G5QWS0_9RHOB</name>
<dbReference type="InterPro" id="IPR036390">
    <property type="entry name" value="WH_DNA-bd_sf"/>
</dbReference>
<keyword evidence="3" id="KW-0238">DNA-binding</keyword>
<dbReference type="PANTHER" id="PTHR30537">
    <property type="entry name" value="HTH-TYPE TRANSCRIPTIONAL REGULATOR"/>
    <property type="match status" value="1"/>
</dbReference>
<accession>A0A1G5QWS0</accession>
<protein>
    <submittedName>
        <fullName evidence="6">Transcriptional regulator, LysR family</fullName>
    </submittedName>
</protein>
<evidence type="ECO:0000256" key="4">
    <source>
        <dbReference type="ARBA" id="ARBA00023163"/>
    </source>
</evidence>
<dbReference type="GO" id="GO:0003700">
    <property type="term" value="F:DNA-binding transcription factor activity"/>
    <property type="evidence" value="ECO:0007669"/>
    <property type="project" value="InterPro"/>
</dbReference>
<dbReference type="InterPro" id="IPR005119">
    <property type="entry name" value="LysR_subst-bd"/>
</dbReference>
<dbReference type="InterPro" id="IPR000847">
    <property type="entry name" value="LysR_HTH_N"/>
</dbReference>
<dbReference type="EMBL" id="FMWG01000006">
    <property type="protein sequence ID" value="SCZ65691.1"/>
    <property type="molecule type" value="Genomic_DNA"/>
</dbReference>
<keyword evidence="7" id="KW-1185">Reference proteome</keyword>
<dbReference type="AlphaFoldDB" id="A0A1G5QWS0"/>
<dbReference type="Proteomes" id="UP000198767">
    <property type="component" value="Unassembled WGS sequence"/>
</dbReference>
<evidence type="ECO:0000256" key="1">
    <source>
        <dbReference type="ARBA" id="ARBA00009437"/>
    </source>
</evidence>
<dbReference type="FunFam" id="1.10.10.10:FF:000001">
    <property type="entry name" value="LysR family transcriptional regulator"/>
    <property type="match status" value="1"/>
</dbReference>
<keyword evidence="4" id="KW-0804">Transcription</keyword>
<reference evidence="6 7" key="1">
    <citation type="submission" date="2016-10" db="EMBL/GenBank/DDBJ databases">
        <authorList>
            <person name="de Groot N.N."/>
        </authorList>
    </citation>
    <scope>NUCLEOTIDE SEQUENCE [LARGE SCALE GENOMIC DNA]</scope>
    <source>
        <strain evidence="6 7">U95</strain>
    </source>
</reference>
<dbReference type="InterPro" id="IPR036388">
    <property type="entry name" value="WH-like_DNA-bd_sf"/>
</dbReference>
<evidence type="ECO:0000259" key="5">
    <source>
        <dbReference type="PROSITE" id="PS50931"/>
    </source>
</evidence>
<evidence type="ECO:0000256" key="3">
    <source>
        <dbReference type="ARBA" id="ARBA00023125"/>
    </source>
</evidence>